<dbReference type="AlphaFoldDB" id="A0ABD3E154"/>
<organism evidence="2 3">
    <name type="scientific">Castilleja foliolosa</name>
    <dbReference type="NCBI Taxonomy" id="1961234"/>
    <lineage>
        <taxon>Eukaryota</taxon>
        <taxon>Viridiplantae</taxon>
        <taxon>Streptophyta</taxon>
        <taxon>Embryophyta</taxon>
        <taxon>Tracheophyta</taxon>
        <taxon>Spermatophyta</taxon>
        <taxon>Magnoliopsida</taxon>
        <taxon>eudicotyledons</taxon>
        <taxon>Gunneridae</taxon>
        <taxon>Pentapetalae</taxon>
        <taxon>asterids</taxon>
        <taxon>lamiids</taxon>
        <taxon>Lamiales</taxon>
        <taxon>Orobanchaceae</taxon>
        <taxon>Pedicularideae</taxon>
        <taxon>Castillejinae</taxon>
        <taxon>Castilleja</taxon>
    </lineage>
</organism>
<evidence type="ECO:0000313" key="2">
    <source>
        <dbReference type="EMBL" id="KAL3648230.1"/>
    </source>
</evidence>
<sequence length="100" mass="11007">MEDLFGSLKADEGGLFKVGHVVLPTDDDKQLPKNLPLLEELNSEPVIPEGFPEWRETMDSRGYKMVYSIEAVVEMAAIGIGLQKDAFISLMKALAALLLT</sequence>
<gene>
    <name evidence="2" type="ORF">CASFOL_007654</name>
    <name evidence="1" type="ORF">CASFOL_028128</name>
</gene>
<protein>
    <submittedName>
        <fullName evidence="2">Uncharacterized protein</fullName>
    </submittedName>
</protein>
<keyword evidence="3" id="KW-1185">Reference proteome</keyword>
<evidence type="ECO:0000313" key="3">
    <source>
        <dbReference type="Proteomes" id="UP001632038"/>
    </source>
</evidence>
<evidence type="ECO:0000313" key="1">
    <source>
        <dbReference type="EMBL" id="KAL3628026.1"/>
    </source>
</evidence>
<reference evidence="2" key="2">
    <citation type="submission" date="2024-11" db="EMBL/GenBank/DDBJ databases">
        <authorList>
            <person name="Burger M."/>
            <person name="Chory J."/>
        </authorList>
    </citation>
    <scope>NUCLEOTIDE SEQUENCE</scope>
    <source>
        <strain evidence="2">Tecolote</strain>
        <tissue evidence="2">Flower</tissue>
    </source>
</reference>
<proteinExistence type="predicted"/>
<accession>A0ABD3E154</accession>
<dbReference type="Proteomes" id="UP001632038">
    <property type="component" value="Unassembled WGS sequence"/>
</dbReference>
<dbReference type="EMBL" id="JAVIJP010000008">
    <property type="protein sequence ID" value="KAL3648230.1"/>
    <property type="molecule type" value="Genomic_DNA"/>
</dbReference>
<name>A0ABD3E154_9LAMI</name>
<comment type="caution">
    <text evidence="2">The sequence shown here is derived from an EMBL/GenBank/DDBJ whole genome shotgun (WGS) entry which is preliminary data.</text>
</comment>
<reference evidence="1 3" key="1">
    <citation type="journal article" date="2024" name="IScience">
        <title>Strigolactones Initiate the Formation of Haustorium-like Structures in Castilleja.</title>
        <authorList>
            <person name="Buerger M."/>
            <person name="Peterson D."/>
            <person name="Chory J."/>
        </authorList>
    </citation>
    <scope>NUCLEOTIDE SEQUENCE [LARGE SCALE GENOMIC DNA]</scope>
    <source>
        <strain evidence="1">Tecolote</strain>
        <tissue evidence="1">Flower</tissue>
    </source>
</reference>
<dbReference type="EMBL" id="JAVIJP010000037">
    <property type="protein sequence ID" value="KAL3628026.1"/>
    <property type="molecule type" value="Genomic_DNA"/>
</dbReference>